<organism evidence="1 2">
    <name type="scientific">Propylenella binzhouense</name>
    <dbReference type="NCBI Taxonomy" id="2555902"/>
    <lineage>
        <taxon>Bacteria</taxon>
        <taxon>Pseudomonadati</taxon>
        <taxon>Pseudomonadota</taxon>
        <taxon>Alphaproteobacteria</taxon>
        <taxon>Hyphomicrobiales</taxon>
        <taxon>Propylenellaceae</taxon>
        <taxon>Propylenella</taxon>
    </lineage>
</organism>
<dbReference type="OrthoDB" id="7451512at2"/>
<dbReference type="Pfam" id="PF20126">
    <property type="entry name" value="TumE"/>
    <property type="match status" value="1"/>
</dbReference>
<accession>A0A964WTJ0</accession>
<proteinExistence type="predicted"/>
<dbReference type="InterPro" id="IPR045397">
    <property type="entry name" value="TumE-like"/>
</dbReference>
<keyword evidence="2" id="KW-1185">Reference proteome</keyword>
<dbReference type="RefSeq" id="WP_161140385.1">
    <property type="nucleotide sequence ID" value="NZ_SPKJ01000027.1"/>
</dbReference>
<protein>
    <submittedName>
        <fullName evidence="1">Uncharacterized protein</fullName>
    </submittedName>
</protein>
<dbReference type="AlphaFoldDB" id="A0A964WTJ0"/>
<gene>
    <name evidence="1" type="ORF">E4O86_09965</name>
</gene>
<reference evidence="1" key="1">
    <citation type="submission" date="2019-03" db="EMBL/GenBank/DDBJ databases">
        <title>Afifella sp. nov., isolated from activated sludge.</title>
        <authorList>
            <person name="Li Q."/>
            <person name="Liu Y."/>
        </authorList>
    </citation>
    <scope>NUCLEOTIDE SEQUENCE</scope>
    <source>
        <strain evidence="1">L72</strain>
    </source>
</reference>
<evidence type="ECO:0000313" key="1">
    <source>
        <dbReference type="EMBL" id="MYZ48036.1"/>
    </source>
</evidence>
<name>A0A964WTJ0_9HYPH</name>
<dbReference type="Proteomes" id="UP000773614">
    <property type="component" value="Unassembled WGS sequence"/>
</dbReference>
<sequence>MKAILVVALREHLDQGRFAELVVWRVPKPVLGSSHPYKYRLAYVNNDECVLRYDNEAGKGDHKHVGGREVPYTFTTIETLLGDFWADVGRSR</sequence>
<dbReference type="EMBL" id="SPKJ01000027">
    <property type="protein sequence ID" value="MYZ48036.1"/>
    <property type="molecule type" value="Genomic_DNA"/>
</dbReference>
<evidence type="ECO:0000313" key="2">
    <source>
        <dbReference type="Proteomes" id="UP000773614"/>
    </source>
</evidence>
<comment type="caution">
    <text evidence="1">The sequence shown here is derived from an EMBL/GenBank/DDBJ whole genome shotgun (WGS) entry which is preliminary data.</text>
</comment>